<keyword evidence="2" id="KW-0238">DNA-binding</keyword>
<reference evidence="2 3" key="1">
    <citation type="journal article" date="2019" name="Int. J. Syst. Evol. Microbiol.">
        <title>The Global Catalogue of Microorganisms (GCM) 10K type strain sequencing project: providing services to taxonomists for standard genome sequencing and annotation.</title>
        <authorList>
            <consortium name="The Broad Institute Genomics Platform"/>
            <consortium name="The Broad Institute Genome Sequencing Center for Infectious Disease"/>
            <person name="Wu L."/>
            <person name="Ma J."/>
        </authorList>
    </citation>
    <scope>NUCLEOTIDE SEQUENCE [LARGE SCALE GENOMIC DNA]</scope>
    <source>
        <strain evidence="2 3">JCM 15589</strain>
    </source>
</reference>
<name>A0ABN2JBQ8_9MICO</name>
<dbReference type="PANTHER" id="PTHR38479">
    <property type="entry name" value="LMO0824 PROTEIN"/>
    <property type="match status" value="1"/>
</dbReference>
<dbReference type="InterPro" id="IPR009351">
    <property type="entry name" value="AlkZ-like"/>
</dbReference>
<dbReference type="Proteomes" id="UP001501138">
    <property type="component" value="Unassembled WGS sequence"/>
</dbReference>
<gene>
    <name evidence="2" type="ORF">GCM10009809_17110</name>
</gene>
<evidence type="ECO:0000313" key="2">
    <source>
        <dbReference type="EMBL" id="GAA1722016.1"/>
    </source>
</evidence>
<dbReference type="GO" id="GO:0003677">
    <property type="term" value="F:DNA binding"/>
    <property type="evidence" value="ECO:0007669"/>
    <property type="project" value="UniProtKB-KW"/>
</dbReference>
<feature type="region of interest" description="Disordered" evidence="1">
    <location>
        <begin position="361"/>
        <end position="381"/>
    </location>
</feature>
<keyword evidence="3" id="KW-1185">Reference proteome</keyword>
<protein>
    <submittedName>
        <fullName evidence="2">Winged helix DNA-binding domain-containing protein</fullName>
    </submittedName>
</protein>
<accession>A0ABN2JBQ8</accession>
<evidence type="ECO:0000256" key="1">
    <source>
        <dbReference type="SAM" id="MobiDB-lite"/>
    </source>
</evidence>
<dbReference type="RefSeq" id="WP_344247596.1">
    <property type="nucleotide sequence ID" value="NZ_BAAAPM010000003.1"/>
</dbReference>
<evidence type="ECO:0000313" key="3">
    <source>
        <dbReference type="Proteomes" id="UP001501138"/>
    </source>
</evidence>
<dbReference type="EMBL" id="BAAAPM010000003">
    <property type="protein sequence ID" value="GAA1722016.1"/>
    <property type="molecule type" value="Genomic_DNA"/>
</dbReference>
<comment type="caution">
    <text evidence="2">The sequence shown here is derived from an EMBL/GenBank/DDBJ whole genome shotgun (WGS) entry which is preliminary data.</text>
</comment>
<dbReference type="PANTHER" id="PTHR38479:SF2">
    <property type="entry name" value="WINGED HELIX DNA-BINDING DOMAIN-CONTAINING PROTEIN"/>
    <property type="match status" value="1"/>
</dbReference>
<proteinExistence type="predicted"/>
<sequence length="415" mass="44566">MTARPGGQASRAAPDSRIVRAARLEATHLRGRGRPDLPAVVEHLLAVQAQELQPALWGLSRRVVPASRPGHAAANRALADGELLRTHVLRPTWHVLRPTDARWLLELTAPRIARLMASTEKAWGLGDQTRGADAVAAEVANGPRTRAELKEALVARGLLAADAPGIAFTQMLMHAELRRLVISGPPPADRPTHHQVYATFDDRVPSGYGPLGSTYDAEAAVVELWRRYLPGRAFATVNDLRLWSDVTVADLRRGLAVLRDAGEVVEIPGGGDLEGLTLVATAATAERWLDGAGPAHGDAAGDGDGGPTVDLLQAYDELFMSYRETRHVLLDPALPAPERAGAFVHGVVVDGVFAGRWRWPSGAAPSMRRPEPVDGSRGPQRGRLAVDVQWVREASDAERAALDRQVAELEAYLAG</sequence>
<dbReference type="Pfam" id="PF06224">
    <property type="entry name" value="AlkZ-like"/>
    <property type="match status" value="1"/>
</dbReference>
<organism evidence="2 3">
    <name type="scientific">Isoptericola hypogeus</name>
    <dbReference type="NCBI Taxonomy" id="300179"/>
    <lineage>
        <taxon>Bacteria</taxon>
        <taxon>Bacillati</taxon>
        <taxon>Actinomycetota</taxon>
        <taxon>Actinomycetes</taxon>
        <taxon>Micrococcales</taxon>
        <taxon>Promicromonosporaceae</taxon>
        <taxon>Isoptericola</taxon>
    </lineage>
</organism>